<dbReference type="Proteomes" id="UP000199658">
    <property type="component" value="Unassembled WGS sequence"/>
</dbReference>
<dbReference type="SUPFAM" id="SSF103025">
    <property type="entry name" value="Folate-binding domain"/>
    <property type="match status" value="1"/>
</dbReference>
<sequence length="188" mass="20457">MSNPVSALQGVVSEGFAKVTEAGLRGMITLRGDQSSRRVKDASTDVAGVDFPGTRECNCVGEMGIAWMSPDELLVMTPYAEVVDATARIAEALKEEHALVVNVSDARAVFIIEGAGAREVLAKLCPVDLSRDVFRPGMFRRTRLAQAPVAFWARDETTFELVCFRSEAQYVFDVLSMSAKTGSEVNYL</sequence>
<reference evidence="2" key="1">
    <citation type="submission" date="2016-10" db="EMBL/GenBank/DDBJ databases">
        <authorList>
            <person name="Varghese N."/>
            <person name="Submissions S."/>
        </authorList>
    </citation>
    <scope>NUCLEOTIDE SEQUENCE [LARGE SCALE GENOMIC DNA]</scope>
    <source>
        <strain evidence="2">DSM 26921</strain>
    </source>
</reference>
<dbReference type="EMBL" id="FOYO01000001">
    <property type="protein sequence ID" value="SFR47043.1"/>
    <property type="molecule type" value="Genomic_DNA"/>
</dbReference>
<dbReference type="STRING" id="670154.SAMN04488002_2137"/>
<name>A0A1I6GXQ5_9RHOB</name>
<protein>
    <submittedName>
        <fullName evidence="1">Sarcosine oxidase subunit gamma</fullName>
    </submittedName>
</protein>
<dbReference type="OrthoDB" id="9814782at2"/>
<organism evidence="1 2">
    <name type="scientific">Litoreibacter janthinus</name>
    <dbReference type="NCBI Taxonomy" id="670154"/>
    <lineage>
        <taxon>Bacteria</taxon>
        <taxon>Pseudomonadati</taxon>
        <taxon>Pseudomonadota</taxon>
        <taxon>Alphaproteobacteria</taxon>
        <taxon>Rhodobacterales</taxon>
        <taxon>Roseobacteraceae</taxon>
        <taxon>Litoreibacter</taxon>
    </lineage>
</organism>
<dbReference type="Gene3D" id="3.30.1360.120">
    <property type="entry name" value="Probable tRNA modification gtpase trme, domain 1"/>
    <property type="match status" value="1"/>
</dbReference>
<dbReference type="Pfam" id="PF04268">
    <property type="entry name" value="SoxG"/>
    <property type="match status" value="1"/>
</dbReference>
<evidence type="ECO:0000313" key="1">
    <source>
        <dbReference type="EMBL" id="SFR47043.1"/>
    </source>
</evidence>
<dbReference type="RefSeq" id="WP_090216520.1">
    <property type="nucleotide sequence ID" value="NZ_FOYO01000001.1"/>
</dbReference>
<dbReference type="InterPro" id="IPR007375">
    <property type="entry name" value="SoxG"/>
</dbReference>
<dbReference type="InterPro" id="IPR027266">
    <property type="entry name" value="TrmE/GcvT-like"/>
</dbReference>
<gene>
    <name evidence="1" type="ORF">SAMN04488002_2137</name>
</gene>
<proteinExistence type="predicted"/>
<evidence type="ECO:0000313" key="2">
    <source>
        <dbReference type="Proteomes" id="UP000199658"/>
    </source>
</evidence>
<keyword evidence="2" id="KW-1185">Reference proteome</keyword>
<dbReference type="AlphaFoldDB" id="A0A1I6GXQ5"/>
<dbReference type="Gene3D" id="3.30.70.1520">
    <property type="entry name" value="Heterotetrameric sarcosine oxidase"/>
    <property type="match status" value="1"/>
</dbReference>
<accession>A0A1I6GXQ5</accession>